<dbReference type="GO" id="GO:0032259">
    <property type="term" value="P:methylation"/>
    <property type="evidence" value="ECO:0007669"/>
    <property type="project" value="UniProtKB-KW"/>
</dbReference>
<dbReference type="InterPro" id="IPR002078">
    <property type="entry name" value="Sigma_54_int"/>
</dbReference>
<dbReference type="SUPFAM" id="SSF55785">
    <property type="entry name" value="PYP-like sensor domain (PAS domain)"/>
    <property type="match status" value="1"/>
</dbReference>
<dbReference type="Gene3D" id="3.40.50.300">
    <property type="entry name" value="P-loop containing nucleotide triphosphate hydrolases"/>
    <property type="match status" value="1"/>
</dbReference>
<dbReference type="Pfam" id="PF00158">
    <property type="entry name" value="Sigma54_activat"/>
    <property type="match status" value="1"/>
</dbReference>
<keyword evidence="2" id="KW-0067">ATP-binding</keyword>
<dbReference type="InterPro" id="IPR058031">
    <property type="entry name" value="AAA_lid_NorR"/>
</dbReference>
<dbReference type="EMBL" id="JACHEO010000018">
    <property type="protein sequence ID" value="MBB5349028.1"/>
    <property type="molecule type" value="Genomic_DNA"/>
</dbReference>
<evidence type="ECO:0000256" key="2">
    <source>
        <dbReference type="ARBA" id="ARBA00022840"/>
    </source>
</evidence>
<keyword evidence="6" id="KW-0175">Coiled coil</keyword>
<dbReference type="Gene3D" id="1.10.10.60">
    <property type="entry name" value="Homeodomain-like"/>
    <property type="match status" value="1"/>
</dbReference>
<organism evidence="8 9">
    <name type="scientific">Desulfoprunum benzoelyticum</name>
    <dbReference type="NCBI Taxonomy" id="1506996"/>
    <lineage>
        <taxon>Bacteria</taxon>
        <taxon>Pseudomonadati</taxon>
        <taxon>Thermodesulfobacteriota</taxon>
        <taxon>Desulfobulbia</taxon>
        <taxon>Desulfobulbales</taxon>
        <taxon>Desulfobulbaceae</taxon>
        <taxon>Desulfoprunum</taxon>
    </lineage>
</organism>
<keyword evidence="3" id="KW-0805">Transcription regulation</keyword>
<accession>A0A840V2G8</accession>
<keyword evidence="9" id="KW-1185">Reference proteome</keyword>
<keyword evidence="4" id="KW-0238">DNA-binding</keyword>
<dbReference type="GO" id="GO:0006355">
    <property type="term" value="P:regulation of DNA-templated transcription"/>
    <property type="evidence" value="ECO:0007669"/>
    <property type="project" value="InterPro"/>
</dbReference>
<dbReference type="RefSeq" id="WP_183351844.1">
    <property type="nucleotide sequence ID" value="NZ_JACHEO010000018.1"/>
</dbReference>
<dbReference type="GO" id="GO:0005524">
    <property type="term" value="F:ATP binding"/>
    <property type="evidence" value="ECO:0007669"/>
    <property type="project" value="UniProtKB-KW"/>
</dbReference>
<evidence type="ECO:0000256" key="3">
    <source>
        <dbReference type="ARBA" id="ARBA00023015"/>
    </source>
</evidence>
<dbReference type="FunFam" id="3.40.50.300:FF:000006">
    <property type="entry name" value="DNA-binding transcriptional regulator NtrC"/>
    <property type="match status" value="1"/>
</dbReference>
<dbReference type="SUPFAM" id="SSF46689">
    <property type="entry name" value="Homeodomain-like"/>
    <property type="match status" value="1"/>
</dbReference>
<proteinExistence type="predicted"/>
<dbReference type="PROSITE" id="PS50045">
    <property type="entry name" value="SIGMA54_INTERACT_4"/>
    <property type="match status" value="1"/>
</dbReference>
<evidence type="ECO:0000256" key="1">
    <source>
        <dbReference type="ARBA" id="ARBA00022741"/>
    </source>
</evidence>
<dbReference type="InterPro" id="IPR009057">
    <property type="entry name" value="Homeodomain-like_sf"/>
</dbReference>
<dbReference type="PANTHER" id="PTHR32071">
    <property type="entry name" value="TRANSCRIPTIONAL REGULATORY PROTEIN"/>
    <property type="match status" value="1"/>
</dbReference>
<dbReference type="InterPro" id="IPR025944">
    <property type="entry name" value="Sigma_54_int_dom_CS"/>
</dbReference>
<dbReference type="InterPro" id="IPR027417">
    <property type="entry name" value="P-loop_NTPase"/>
</dbReference>
<dbReference type="Gene3D" id="3.30.450.20">
    <property type="entry name" value="PAS domain"/>
    <property type="match status" value="1"/>
</dbReference>
<protein>
    <submittedName>
        <fullName evidence="8">Chemotaxis protein methyltransferase CheR</fullName>
        <ecNumber evidence="8">2.1.1.80</ecNumber>
    </submittedName>
</protein>
<keyword evidence="5" id="KW-0804">Transcription</keyword>
<dbReference type="EC" id="2.1.1.80" evidence="8"/>
<keyword evidence="1" id="KW-0547">Nucleotide-binding</keyword>
<name>A0A840V2G8_9BACT</name>
<dbReference type="PROSITE" id="PS00675">
    <property type="entry name" value="SIGMA54_INTERACT_1"/>
    <property type="match status" value="1"/>
</dbReference>
<dbReference type="InterPro" id="IPR035965">
    <property type="entry name" value="PAS-like_dom_sf"/>
</dbReference>
<dbReference type="Gene3D" id="1.10.8.60">
    <property type="match status" value="1"/>
</dbReference>
<dbReference type="PROSITE" id="PS00688">
    <property type="entry name" value="SIGMA54_INTERACT_3"/>
    <property type="match status" value="1"/>
</dbReference>
<dbReference type="CDD" id="cd00009">
    <property type="entry name" value="AAA"/>
    <property type="match status" value="1"/>
</dbReference>
<evidence type="ECO:0000256" key="6">
    <source>
        <dbReference type="SAM" id="Coils"/>
    </source>
</evidence>
<comment type="caution">
    <text evidence="8">The sequence shown here is derived from an EMBL/GenBank/DDBJ whole genome shotgun (WGS) entry which is preliminary data.</text>
</comment>
<dbReference type="InterPro" id="IPR013656">
    <property type="entry name" value="PAS_4"/>
</dbReference>
<dbReference type="GO" id="GO:0043565">
    <property type="term" value="F:sequence-specific DNA binding"/>
    <property type="evidence" value="ECO:0007669"/>
    <property type="project" value="InterPro"/>
</dbReference>
<feature type="coiled-coil region" evidence="6">
    <location>
        <begin position="151"/>
        <end position="192"/>
    </location>
</feature>
<dbReference type="InterPro" id="IPR003593">
    <property type="entry name" value="AAA+_ATPase"/>
</dbReference>
<gene>
    <name evidence="8" type="ORF">HNQ81_002775</name>
</gene>
<dbReference type="PANTHER" id="PTHR32071:SF117">
    <property type="entry name" value="PTS-DEPENDENT DIHYDROXYACETONE KINASE OPERON REGULATORY PROTEIN-RELATED"/>
    <property type="match status" value="1"/>
</dbReference>
<sequence length="506" mass="57455">MDKIITKIEVGSPRLQTLLKVFGNIVDSIREPLVILDPDLHVVKANFSFYQTFKVRPEETEGELIFDLGNRQWNIPKLRELLEEILPQNSVFDDLEVEHTFETIGRKIMHLNARQVYRKSGVPELIILAIEDVTEREDQKRNLEELVTERTAELIVAREEAEKKKELAEQALDEIKTLKAQLEAETAYLQEEIKLESNHEQIIGQSDGVKYVLYKVEQIASSDTTVLVLGETGTGKELIARAIHSLSLRKNRPLVKVNCAALPANLIESELFGHEKGAFTGAQSRHLGRFEIANGATLFLDEIGELPFDLQAKLLRVVQEGEFERLGGSHTIKVDVRIIAATNRNLEEEVRKGGFREDLWYRLNIFPITMPPLRDRLDDIPLLVEFYVKKIAKRMGKTITHISSGVMKELQGYGWPGNIRELENVLERAVINTSGPKLHLADQLKKPARYLATGIDTLEAVERNYILRVLEQTNWKVSGQNSAAEILGLDRSTLRARMAKLNIHKA</sequence>
<dbReference type="SMART" id="SM00382">
    <property type="entry name" value="AAA"/>
    <property type="match status" value="1"/>
</dbReference>
<dbReference type="InterPro" id="IPR025662">
    <property type="entry name" value="Sigma_54_int_dom_ATP-bd_1"/>
</dbReference>
<dbReference type="GO" id="GO:0008983">
    <property type="term" value="F:protein-glutamate O-methyltransferase activity"/>
    <property type="evidence" value="ECO:0007669"/>
    <property type="project" value="UniProtKB-EC"/>
</dbReference>
<dbReference type="Pfam" id="PF08448">
    <property type="entry name" value="PAS_4"/>
    <property type="match status" value="1"/>
</dbReference>
<evidence type="ECO:0000313" key="9">
    <source>
        <dbReference type="Proteomes" id="UP000539642"/>
    </source>
</evidence>
<dbReference type="Pfam" id="PF02954">
    <property type="entry name" value="HTH_8"/>
    <property type="match status" value="1"/>
</dbReference>
<evidence type="ECO:0000256" key="5">
    <source>
        <dbReference type="ARBA" id="ARBA00023163"/>
    </source>
</evidence>
<evidence type="ECO:0000313" key="8">
    <source>
        <dbReference type="EMBL" id="MBB5349028.1"/>
    </source>
</evidence>
<keyword evidence="8" id="KW-0489">Methyltransferase</keyword>
<dbReference type="AlphaFoldDB" id="A0A840V2G8"/>
<dbReference type="SUPFAM" id="SSF52540">
    <property type="entry name" value="P-loop containing nucleoside triphosphate hydrolases"/>
    <property type="match status" value="1"/>
</dbReference>
<keyword evidence="8" id="KW-0808">Transferase</keyword>
<evidence type="ECO:0000259" key="7">
    <source>
        <dbReference type="PROSITE" id="PS50045"/>
    </source>
</evidence>
<dbReference type="InterPro" id="IPR002197">
    <property type="entry name" value="HTH_Fis"/>
</dbReference>
<dbReference type="Pfam" id="PF25601">
    <property type="entry name" value="AAA_lid_14"/>
    <property type="match status" value="1"/>
</dbReference>
<reference evidence="8 9" key="1">
    <citation type="submission" date="2020-08" db="EMBL/GenBank/DDBJ databases">
        <title>Genomic Encyclopedia of Type Strains, Phase IV (KMG-IV): sequencing the most valuable type-strain genomes for metagenomic binning, comparative biology and taxonomic classification.</title>
        <authorList>
            <person name="Goeker M."/>
        </authorList>
    </citation>
    <scope>NUCLEOTIDE SEQUENCE [LARGE SCALE GENOMIC DNA]</scope>
    <source>
        <strain evidence="8 9">DSM 28570</strain>
    </source>
</reference>
<dbReference type="Proteomes" id="UP000539642">
    <property type="component" value="Unassembled WGS sequence"/>
</dbReference>
<evidence type="ECO:0000256" key="4">
    <source>
        <dbReference type="ARBA" id="ARBA00023125"/>
    </source>
</evidence>
<feature type="domain" description="Sigma-54 factor interaction" evidence="7">
    <location>
        <begin position="202"/>
        <end position="431"/>
    </location>
</feature>